<proteinExistence type="predicted"/>
<sequence length="64" mass="7426">MAGVHERNGSWRVLFNLRGKKHAFTLGRVTEAEARSKADQVAYLLMRIGQAWRRSRRASPWSRT</sequence>
<dbReference type="EMBL" id="JARRAG010000001">
    <property type="protein sequence ID" value="MDG3002431.1"/>
    <property type="molecule type" value="Genomic_DNA"/>
</dbReference>
<name>A0ABT6F4D2_9BACT</name>
<organism evidence="1 2">
    <name type="scientific">Paludisphaera mucosa</name>
    <dbReference type="NCBI Taxonomy" id="3030827"/>
    <lineage>
        <taxon>Bacteria</taxon>
        <taxon>Pseudomonadati</taxon>
        <taxon>Planctomycetota</taxon>
        <taxon>Planctomycetia</taxon>
        <taxon>Isosphaerales</taxon>
        <taxon>Isosphaeraceae</taxon>
        <taxon>Paludisphaera</taxon>
    </lineage>
</organism>
<comment type="caution">
    <text evidence="1">The sequence shown here is derived from an EMBL/GenBank/DDBJ whole genome shotgun (WGS) entry which is preliminary data.</text>
</comment>
<dbReference type="RefSeq" id="WP_277858795.1">
    <property type="nucleotide sequence ID" value="NZ_JARRAG010000001.1"/>
</dbReference>
<gene>
    <name evidence="1" type="ORF">PZE19_01405</name>
</gene>
<evidence type="ECO:0008006" key="3">
    <source>
        <dbReference type="Google" id="ProtNLM"/>
    </source>
</evidence>
<accession>A0ABT6F4D2</accession>
<evidence type="ECO:0000313" key="1">
    <source>
        <dbReference type="EMBL" id="MDG3002431.1"/>
    </source>
</evidence>
<keyword evidence="2" id="KW-1185">Reference proteome</keyword>
<protein>
    <recommendedName>
        <fullName evidence="3">Integrase</fullName>
    </recommendedName>
</protein>
<dbReference type="Proteomes" id="UP001216907">
    <property type="component" value="Unassembled WGS sequence"/>
</dbReference>
<reference evidence="1 2" key="1">
    <citation type="submission" date="2023-03" db="EMBL/GenBank/DDBJ databases">
        <title>Paludisphaera mucosa sp. nov. a novel planctomycete from northern fen.</title>
        <authorList>
            <person name="Ivanova A."/>
        </authorList>
    </citation>
    <scope>NUCLEOTIDE SEQUENCE [LARGE SCALE GENOMIC DNA]</scope>
    <source>
        <strain evidence="1 2">Pla2</strain>
    </source>
</reference>
<evidence type="ECO:0000313" key="2">
    <source>
        <dbReference type="Proteomes" id="UP001216907"/>
    </source>
</evidence>